<keyword evidence="3" id="KW-1185">Reference proteome</keyword>
<dbReference type="EMBL" id="ASPP01045938">
    <property type="protein sequence ID" value="ETN98722.1"/>
    <property type="molecule type" value="Genomic_DNA"/>
</dbReference>
<evidence type="ECO:0000313" key="2">
    <source>
        <dbReference type="EMBL" id="ETN98722.1"/>
    </source>
</evidence>
<sequence length="200" mass="22637">MNHGYNRTQDMSEDMDTSKENNKPSKSKFHHLTEKKVKDVLAQLEPQLDRLGDIQSGESTTKGQPQEISRMLWALYQKKEQECLAPQVTFDLAEYQNERFQRHPEGVITTVLKKPISSDVSANANTTAGSCLGLTLAALSSQEERFMTAVKDILYNDQNVPEEAAGMALVLLQACAKKYSLMPMRRNTKKLFVTWLLELL</sequence>
<dbReference type="Gene3D" id="1.25.10.10">
    <property type="entry name" value="Leucine-rich Repeat Variant"/>
    <property type="match status" value="1"/>
</dbReference>
<dbReference type="AlphaFoldDB" id="X6L9J4"/>
<reference evidence="2 3" key="1">
    <citation type="journal article" date="2013" name="Curr. Biol.">
        <title>The Genome of the Foraminiferan Reticulomyxa filosa.</title>
        <authorList>
            <person name="Glockner G."/>
            <person name="Hulsmann N."/>
            <person name="Schleicher M."/>
            <person name="Noegel A.A."/>
            <person name="Eichinger L."/>
            <person name="Gallinger C."/>
            <person name="Pawlowski J."/>
            <person name="Sierra R."/>
            <person name="Euteneuer U."/>
            <person name="Pillet L."/>
            <person name="Moustafa A."/>
            <person name="Platzer M."/>
            <person name="Groth M."/>
            <person name="Szafranski K."/>
            <person name="Schliwa M."/>
        </authorList>
    </citation>
    <scope>NUCLEOTIDE SEQUENCE [LARGE SCALE GENOMIC DNA]</scope>
</reference>
<accession>X6L9J4</accession>
<comment type="caution">
    <text evidence="2">The sequence shown here is derived from an EMBL/GenBank/DDBJ whole genome shotgun (WGS) entry which is preliminary data.</text>
</comment>
<feature type="region of interest" description="Disordered" evidence="1">
    <location>
        <begin position="1"/>
        <end position="34"/>
    </location>
</feature>
<protein>
    <submittedName>
        <fullName evidence="2">Uncharacterized protein</fullName>
    </submittedName>
</protein>
<evidence type="ECO:0000256" key="1">
    <source>
        <dbReference type="SAM" id="MobiDB-lite"/>
    </source>
</evidence>
<organism evidence="2 3">
    <name type="scientific">Reticulomyxa filosa</name>
    <dbReference type="NCBI Taxonomy" id="46433"/>
    <lineage>
        <taxon>Eukaryota</taxon>
        <taxon>Sar</taxon>
        <taxon>Rhizaria</taxon>
        <taxon>Retaria</taxon>
        <taxon>Foraminifera</taxon>
        <taxon>Monothalamids</taxon>
        <taxon>Reticulomyxidae</taxon>
        <taxon>Reticulomyxa</taxon>
    </lineage>
</organism>
<gene>
    <name evidence="2" type="ORF">RFI_38764</name>
</gene>
<dbReference type="InterPro" id="IPR011989">
    <property type="entry name" value="ARM-like"/>
</dbReference>
<dbReference type="Proteomes" id="UP000023152">
    <property type="component" value="Unassembled WGS sequence"/>
</dbReference>
<evidence type="ECO:0000313" key="3">
    <source>
        <dbReference type="Proteomes" id="UP000023152"/>
    </source>
</evidence>
<proteinExistence type="predicted"/>
<name>X6L9J4_RETFI</name>